<proteinExistence type="predicted"/>
<evidence type="ECO:0000313" key="2">
    <source>
        <dbReference type="EMBL" id="RAW59406.1"/>
    </source>
</evidence>
<dbReference type="PANTHER" id="PTHR36111:SF2">
    <property type="entry name" value="INNER MEMBRANE PROTEIN"/>
    <property type="match status" value="1"/>
</dbReference>
<feature type="transmembrane region" description="Helical" evidence="1">
    <location>
        <begin position="179"/>
        <end position="201"/>
    </location>
</feature>
<dbReference type="RefSeq" id="WP_112148407.1">
    <property type="nucleotide sequence ID" value="NZ_PRLE01000003.1"/>
</dbReference>
<accession>A0A329UE78</accession>
<comment type="caution">
    <text evidence="2">The sequence shown here is derived from an EMBL/GenBank/DDBJ whole genome shotgun (WGS) entry which is preliminary data.</text>
</comment>
<dbReference type="PANTHER" id="PTHR36111">
    <property type="entry name" value="INNER MEMBRANE PROTEIN-RELATED"/>
    <property type="match status" value="1"/>
</dbReference>
<feature type="transmembrane region" description="Helical" evidence="1">
    <location>
        <begin position="99"/>
        <end position="117"/>
    </location>
</feature>
<organism evidence="2 3">
    <name type="scientific">Faecalibacterium prausnitzii</name>
    <dbReference type="NCBI Taxonomy" id="853"/>
    <lineage>
        <taxon>Bacteria</taxon>
        <taxon>Bacillati</taxon>
        <taxon>Bacillota</taxon>
        <taxon>Clostridia</taxon>
        <taxon>Eubacteriales</taxon>
        <taxon>Oscillospiraceae</taxon>
        <taxon>Faecalibacterium</taxon>
    </lineage>
</organism>
<evidence type="ECO:0000256" key="1">
    <source>
        <dbReference type="SAM" id="Phobius"/>
    </source>
</evidence>
<dbReference type="Pfam" id="PF04474">
    <property type="entry name" value="DUF554"/>
    <property type="match status" value="1"/>
</dbReference>
<dbReference type="Proteomes" id="UP000250583">
    <property type="component" value="Unassembled WGS sequence"/>
</dbReference>
<sequence>MIGTIANASTILVGSIIGSTLRKGFDEKYKNIMMDSMGLAATALGINSVVQAMPDSKYHVLFIVSLALGGIIGTALSLDTLFDRAVSKISKGSNLAQGLSTAILLYCAGTLSILGPIQSALQGDNTYLFTNAILDGITSIVLSSTFGIGIALAAIILFCWQGAIYLLAGLIAPFITDTLMTEISLVGGVLIFASGLGILGIKKIKTLNLLPALLIPPVAVTILSRFGI</sequence>
<reference evidence="2 3" key="1">
    <citation type="submission" date="2018-02" db="EMBL/GenBank/DDBJ databases">
        <title>Complete genome sequencing of Faecalibacterium prausnitzii strains isolated from the human gut.</title>
        <authorList>
            <person name="Fitzgerald B.C."/>
            <person name="Shkoporov A.N."/>
            <person name="Ross P.R."/>
            <person name="Hill C."/>
        </authorList>
    </citation>
    <scope>NUCLEOTIDE SEQUENCE [LARGE SCALE GENOMIC DNA]</scope>
    <source>
        <strain evidence="2 3">APC923/61-1</strain>
    </source>
</reference>
<name>A0A329UE78_9FIRM</name>
<gene>
    <name evidence="2" type="ORF">C4N22_06660</name>
</gene>
<dbReference type="EMBL" id="PRLE01000003">
    <property type="protein sequence ID" value="RAW59406.1"/>
    <property type="molecule type" value="Genomic_DNA"/>
</dbReference>
<feature type="transmembrane region" description="Helical" evidence="1">
    <location>
        <begin position="207"/>
        <end position="226"/>
    </location>
</feature>
<keyword evidence="1" id="KW-0812">Transmembrane</keyword>
<feature type="transmembrane region" description="Helical" evidence="1">
    <location>
        <begin position="58"/>
        <end position="78"/>
    </location>
</feature>
<keyword evidence="1" id="KW-1133">Transmembrane helix</keyword>
<dbReference type="OrthoDB" id="9797976at2"/>
<dbReference type="AlphaFoldDB" id="A0A329UE78"/>
<protein>
    <submittedName>
        <fullName evidence="2">DUF554 domain-containing protein</fullName>
    </submittedName>
</protein>
<dbReference type="InterPro" id="IPR007563">
    <property type="entry name" value="DUF554"/>
</dbReference>
<keyword evidence="1" id="KW-0472">Membrane</keyword>
<evidence type="ECO:0000313" key="3">
    <source>
        <dbReference type="Proteomes" id="UP000250583"/>
    </source>
</evidence>
<feature type="transmembrane region" description="Helical" evidence="1">
    <location>
        <begin position="137"/>
        <end position="167"/>
    </location>
</feature>